<evidence type="ECO:0000256" key="1">
    <source>
        <dbReference type="SAM" id="SignalP"/>
    </source>
</evidence>
<sequence>MKPFAATVLVVCCVPALSWASQSVDHIHIRKCVSQAEDQVEVCARKQVLGCMDTLENEGKAAVEYRSCSRAAFNQADSMLNEVYAVGISNVKAADMQREATNANYSGLEALLRKSQRAWIEVRDNTCELGVRYDATGSGAEMQMLLCQTELTMRRIVALEQQIGHSYPKIAR</sequence>
<evidence type="ECO:0000259" key="2">
    <source>
        <dbReference type="Pfam" id="PF07007"/>
    </source>
</evidence>
<proteinExistence type="predicted"/>
<name>A0ABX6YQC4_9RHOB</name>
<evidence type="ECO:0000313" key="4">
    <source>
        <dbReference type="Proteomes" id="UP000192422"/>
    </source>
</evidence>
<reference evidence="3 4" key="1">
    <citation type="submission" date="2020-05" db="EMBL/GenBank/DDBJ databases">
        <title>Thioclava electrotropha strain Elox9 finished genome.</title>
        <authorList>
            <person name="Rowe A.R."/>
            <person name="Wilbanks E.G."/>
        </authorList>
    </citation>
    <scope>NUCLEOTIDE SEQUENCE [LARGE SCALE GENOMIC DNA]</scope>
    <source>
        <strain evidence="3 4">Elox9</strain>
    </source>
</reference>
<gene>
    <name evidence="3" type="ORF">AKL02_003390</name>
</gene>
<dbReference type="EMBL" id="CP053562">
    <property type="protein sequence ID" value="QPZ90022.1"/>
    <property type="molecule type" value="Genomic_DNA"/>
</dbReference>
<feature type="signal peptide" evidence="1">
    <location>
        <begin position="1"/>
        <end position="20"/>
    </location>
</feature>
<protein>
    <submittedName>
        <fullName evidence="3">DUF1311 domain-containing protein</fullName>
    </submittedName>
</protein>
<dbReference type="Gene3D" id="1.20.1270.180">
    <property type="match status" value="1"/>
</dbReference>
<accession>A0ABX6YQC4</accession>
<feature type="domain" description="Lysozyme inhibitor LprI-like N-terminal" evidence="2">
    <location>
        <begin position="60"/>
        <end position="159"/>
    </location>
</feature>
<organism evidence="3 4">
    <name type="scientific">Thioclava electrotropha</name>
    <dbReference type="NCBI Taxonomy" id="1549850"/>
    <lineage>
        <taxon>Bacteria</taxon>
        <taxon>Pseudomonadati</taxon>
        <taxon>Pseudomonadota</taxon>
        <taxon>Alphaproteobacteria</taxon>
        <taxon>Rhodobacterales</taxon>
        <taxon>Paracoccaceae</taxon>
        <taxon>Thioclava</taxon>
    </lineage>
</organism>
<dbReference type="InterPro" id="IPR009739">
    <property type="entry name" value="LprI-like_N"/>
</dbReference>
<evidence type="ECO:0000313" key="3">
    <source>
        <dbReference type="EMBL" id="QPZ90022.1"/>
    </source>
</evidence>
<dbReference type="RefSeq" id="WP_083080259.1">
    <property type="nucleotide sequence ID" value="NZ_CP053562.1"/>
</dbReference>
<dbReference type="Proteomes" id="UP000192422">
    <property type="component" value="Chromosome"/>
</dbReference>
<feature type="chain" id="PRO_5047034391" evidence="1">
    <location>
        <begin position="21"/>
        <end position="172"/>
    </location>
</feature>
<keyword evidence="4" id="KW-1185">Reference proteome</keyword>
<dbReference type="Pfam" id="PF07007">
    <property type="entry name" value="LprI"/>
    <property type="match status" value="1"/>
</dbReference>
<keyword evidence="1" id="KW-0732">Signal</keyword>